<name>M7TFQ0_EUTLA</name>
<sequence>MAANPVQSIINNKVETSANDAPSTTVPDTVNATDTKVPASDTSAPPVAPAVDADTGKTAEASLAPAPVTQTPTATNAAEEVASVPVAESANEEPPSIAKGDLSSKVDAADTLAEQPEKQTDQIPTPVSQPPATEPITSEAGAGAGAPGAEPKLLPKPVSVEEVSDKGTPIANPPATAATIAIQPDSAAETTAPKTTSVAEPEKSEPETGDKRKVDKVSNGSADTPNGIAGHDDHDDEPAGKKQKSNGASTNGTAPNKKEKKAPAPVGRTVRKTRSQGAADIQ</sequence>
<feature type="compositionally biased region" description="Polar residues" evidence="1">
    <location>
        <begin position="188"/>
        <end position="198"/>
    </location>
</feature>
<proteinExistence type="predicted"/>
<gene>
    <name evidence="2" type="ORF">UCREL1_4204</name>
</gene>
<protein>
    <submittedName>
        <fullName evidence="2">Uncharacterized protein</fullName>
    </submittedName>
</protein>
<dbReference type="KEGG" id="ela:UCREL1_4204"/>
<feature type="compositionally biased region" description="Low complexity" evidence="1">
    <location>
        <begin position="168"/>
        <end position="182"/>
    </location>
</feature>
<dbReference type="Proteomes" id="UP000012174">
    <property type="component" value="Unassembled WGS sequence"/>
</dbReference>
<dbReference type="EMBL" id="KB706185">
    <property type="protein sequence ID" value="EMR68776.1"/>
    <property type="molecule type" value="Genomic_DNA"/>
</dbReference>
<feature type="compositionally biased region" description="Low complexity" evidence="1">
    <location>
        <begin position="64"/>
        <end position="93"/>
    </location>
</feature>
<evidence type="ECO:0000313" key="2">
    <source>
        <dbReference type="EMBL" id="EMR68776.1"/>
    </source>
</evidence>
<keyword evidence="3" id="KW-1185">Reference proteome</keyword>
<feature type="compositionally biased region" description="Polar residues" evidence="1">
    <location>
        <begin position="1"/>
        <end position="34"/>
    </location>
</feature>
<organism evidence="2 3">
    <name type="scientific">Eutypa lata (strain UCR-EL1)</name>
    <name type="common">Grapevine dieback disease fungus</name>
    <name type="synonym">Eutypa armeniacae</name>
    <dbReference type="NCBI Taxonomy" id="1287681"/>
    <lineage>
        <taxon>Eukaryota</taxon>
        <taxon>Fungi</taxon>
        <taxon>Dikarya</taxon>
        <taxon>Ascomycota</taxon>
        <taxon>Pezizomycotina</taxon>
        <taxon>Sordariomycetes</taxon>
        <taxon>Xylariomycetidae</taxon>
        <taxon>Xylariales</taxon>
        <taxon>Diatrypaceae</taxon>
        <taxon>Eutypa</taxon>
    </lineage>
</organism>
<dbReference type="OrthoDB" id="5235746at2759"/>
<feature type="compositionally biased region" description="Basic and acidic residues" evidence="1">
    <location>
        <begin position="230"/>
        <end position="240"/>
    </location>
</feature>
<dbReference type="AlphaFoldDB" id="M7TFQ0"/>
<dbReference type="HOGENOM" id="CLU_987054_0_0_1"/>
<feature type="region of interest" description="Disordered" evidence="1">
    <location>
        <begin position="1"/>
        <end position="282"/>
    </location>
</feature>
<feature type="compositionally biased region" description="Basic and acidic residues" evidence="1">
    <location>
        <begin position="200"/>
        <end position="216"/>
    </location>
</feature>
<evidence type="ECO:0000256" key="1">
    <source>
        <dbReference type="SAM" id="MobiDB-lite"/>
    </source>
</evidence>
<reference evidence="3" key="1">
    <citation type="journal article" date="2013" name="Genome Announc.">
        <title>Draft genome sequence of the grapevine dieback fungus Eutypa lata UCR-EL1.</title>
        <authorList>
            <person name="Blanco-Ulate B."/>
            <person name="Rolshausen P.E."/>
            <person name="Cantu D."/>
        </authorList>
    </citation>
    <scope>NUCLEOTIDE SEQUENCE [LARGE SCALE GENOMIC DNA]</scope>
    <source>
        <strain evidence="3">UCR-EL1</strain>
    </source>
</reference>
<accession>M7TFQ0</accession>
<evidence type="ECO:0000313" key="3">
    <source>
        <dbReference type="Proteomes" id="UP000012174"/>
    </source>
</evidence>
<feature type="compositionally biased region" description="Low complexity" evidence="1">
    <location>
        <begin position="37"/>
        <end position="53"/>
    </location>
</feature>